<evidence type="ECO:0000256" key="1">
    <source>
        <dbReference type="SAM" id="MobiDB-lite"/>
    </source>
</evidence>
<protein>
    <submittedName>
        <fullName evidence="2">Uncharacterized protein</fullName>
    </submittedName>
</protein>
<organism evidence="2 3">
    <name type="scientific">Oleoguttula mirabilis</name>
    <dbReference type="NCBI Taxonomy" id="1507867"/>
    <lineage>
        <taxon>Eukaryota</taxon>
        <taxon>Fungi</taxon>
        <taxon>Dikarya</taxon>
        <taxon>Ascomycota</taxon>
        <taxon>Pezizomycotina</taxon>
        <taxon>Dothideomycetes</taxon>
        <taxon>Dothideomycetidae</taxon>
        <taxon>Mycosphaerellales</taxon>
        <taxon>Teratosphaeriaceae</taxon>
        <taxon>Oleoguttula</taxon>
    </lineage>
</organism>
<dbReference type="Proteomes" id="UP001324427">
    <property type="component" value="Unassembled WGS sequence"/>
</dbReference>
<accession>A0AAV9J951</accession>
<feature type="region of interest" description="Disordered" evidence="1">
    <location>
        <begin position="131"/>
        <end position="193"/>
    </location>
</feature>
<gene>
    <name evidence="2" type="ORF">LTR36_007951</name>
</gene>
<keyword evidence="3" id="KW-1185">Reference proteome</keyword>
<feature type="compositionally biased region" description="Low complexity" evidence="1">
    <location>
        <begin position="143"/>
        <end position="162"/>
    </location>
</feature>
<comment type="caution">
    <text evidence="2">The sequence shown here is derived from an EMBL/GenBank/DDBJ whole genome shotgun (WGS) entry which is preliminary data.</text>
</comment>
<sequence>MCQPERPSPDHYDTNAQVKAHFAKTPGLTLIPRGHFYRETAESVRRDVRNIYRTHGLNRCPHHGLYWAGSKRWTSLPDRDKTMLLVIELSAQDITRWREIDADARLILTSRADLRGVHGVCVRYYQHWRDDTDSDSDNETNDNDNATNDNDNATNDNDNATNDNDDATNDNDSEAIALSDEEDDQRNTPSLRDFIRRSRPNARRLAAASATVERAAESVRSIRIGGLSGLLTRIPPSASAGDRVLSNYFSER</sequence>
<dbReference type="AlphaFoldDB" id="A0AAV9J951"/>
<reference evidence="2 3" key="1">
    <citation type="submission" date="2021-11" db="EMBL/GenBank/DDBJ databases">
        <title>Black yeast isolated from Biological Soil Crust.</title>
        <authorList>
            <person name="Kurbessoian T."/>
        </authorList>
    </citation>
    <scope>NUCLEOTIDE SEQUENCE [LARGE SCALE GENOMIC DNA]</scope>
    <source>
        <strain evidence="2 3">CCFEE 5522</strain>
    </source>
</reference>
<feature type="compositionally biased region" description="Acidic residues" evidence="1">
    <location>
        <begin position="163"/>
        <end position="184"/>
    </location>
</feature>
<name>A0AAV9J951_9PEZI</name>
<evidence type="ECO:0000313" key="3">
    <source>
        <dbReference type="Proteomes" id="UP001324427"/>
    </source>
</evidence>
<dbReference type="EMBL" id="JAVFHQ010000052">
    <property type="protein sequence ID" value="KAK4541505.1"/>
    <property type="molecule type" value="Genomic_DNA"/>
</dbReference>
<evidence type="ECO:0000313" key="2">
    <source>
        <dbReference type="EMBL" id="KAK4541505.1"/>
    </source>
</evidence>
<proteinExistence type="predicted"/>
<feature type="compositionally biased region" description="Acidic residues" evidence="1">
    <location>
        <begin position="132"/>
        <end position="142"/>
    </location>
</feature>